<accession>A0A7Y9UP03</accession>
<dbReference type="AlphaFoldDB" id="A0A7Y9UP03"/>
<feature type="transmembrane region" description="Helical" evidence="2">
    <location>
        <begin position="30"/>
        <end position="53"/>
    </location>
</feature>
<name>A0A7Y9UP03_9ACTN</name>
<proteinExistence type="predicted"/>
<keyword evidence="2" id="KW-0472">Membrane</keyword>
<dbReference type="EMBL" id="JACCAA010000001">
    <property type="protein sequence ID" value="NYG59083.1"/>
    <property type="molecule type" value="Genomic_DNA"/>
</dbReference>
<reference evidence="3 4" key="1">
    <citation type="submission" date="2020-07" db="EMBL/GenBank/DDBJ databases">
        <title>Sequencing the genomes of 1000 actinobacteria strains.</title>
        <authorList>
            <person name="Klenk H.-P."/>
        </authorList>
    </citation>
    <scope>NUCLEOTIDE SEQUENCE [LARGE SCALE GENOMIC DNA]</scope>
    <source>
        <strain evidence="3 4">DSM 23819</strain>
    </source>
</reference>
<organism evidence="3 4">
    <name type="scientific">Nocardioides daedukensis</name>
    <dbReference type="NCBI Taxonomy" id="634462"/>
    <lineage>
        <taxon>Bacteria</taxon>
        <taxon>Bacillati</taxon>
        <taxon>Actinomycetota</taxon>
        <taxon>Actinomycetes</taxon>
        <taxon>Propionibacteriales</taxon>
        <taxon>Nocardioidaceae</taxon>
        <taxon>Nocardioides</taxon>
    </lineage>
</organism>
<dbReference type="Proteomes" id="UP000540656">
    <property type="component" value="Unassembled WGS sequence"/>
</dbReference>
<gene>
    <name evidence="3" type="ORF">BJ980_002006</name>
</gene>
<evidence type="ECO:0000313" key="4">
    <source>
        <dbReference type="Proteomes" id="UP000540656"/>
    </source>
</evidence>
<evidence type="ECO:0000256" key="2">
    <source>
        <dbReference type="SAM" id="Phobius"/>
    </source>
</evidence>
<comment type="caution">
    <text evidence="3">The sequence shown here is derived from an EMBL/GenBank/DDBJ whole genome shotgun (WGS) entry which is preliminary data.</text>
</comment>
<sequence length="281" mass="30085">MAIPHSSGTHLPPSSGTPSGGPDPRGAQSILLRVLGALTVLMLVTAVAVAVIVQLNEKDFEPKGADPLETAKRQASVLQGAAGDAFPNNTRIRPAAATSWSVQPENLVDGKPRFLPQEKWVESATAWSVRAFEGDREFTIHVSQQPPDDNGAFAWDCGEFTEPGMAECEEFSARTDGRRGVAVWFFNGDRDLMTHRVVVLADPDAGKPEVVASETIANLPPGTDYEEIKGQFRLSLVEMKAIVEDPDLAFPPAAEEPALPSYSTCTHGFGTPPPTCPEGLK</sequence>
<feature type="compositionally biased region" description="Low complexity" evidence="1">
    <location>
        <begin position="1"/>
        <end position="22"/>
    </location>
</feature>
<keyword evidence="2" id="KW-1133">Transmembrane helix</keyword>
<feature type="region of interest" description="Disordered" evidence="1">
    <location>
        <begin position="1"/>
        <end position="25"/>
    </location>
</feature>
<dbReference type="RefSeq" id="WP_179502173.1">
    <property type="nucleotide sequence ID" value="NZ_JACCAA010000001.1"/>
</dbReference>
<protein>
    <submittedName>
        <fullName evidence="3">Preprotein translocase subunit SecG</fullName>
    </submittedName>
</protein>
<keyword evidence="2" id="KW-0812">Transmembrane</keyword>
<keyword evidence="4" id="KW-1185">Reference proteome</keyword>
<evidence type="ECO:0000256" key="1">
    <source>
        <dbReference type="SAM" id="MobiDB-lite"/>
    </source>
</evidence>
<evidence type="ECO:0000313" key="3">
    <source>
        <dbReference type="EMBL" id="NYG59083.1"/>
    </source>
</evidence>